<keyword evidence="3" id="KW-1185">Reference proteome</keyword>
<evidence type="ECO:0000256" key="1">
    <source>
        <dbReference type="SAM" id="Phobius"/>
    </source>
</evidence>
<dbReference type="Proteomes" id="UP000179284">
    <property type="component" value="Chromosome I"/>
</dbReference>
<name>A0A1D9P4S3_9FIRM</name>
<keyword evidence="1" id="KW-0812">Transmembrane</keyword>
<dbReference type="KEGG" id="bhu:bhn_I2451"/>
<keyword evidence="1" id="KW-0472">Membrane</keyword>
<protein>
    <submittedName>
        <fullName evidence="2">Uncharacterized protein</fullName>
    </submittedName>
</protein>
<evidence type="ECO:0000313" key="3">
    <source>
        <dbReference type="Proteomes" id="UP000179284"/>
    </source>
</evidence>
<dbReference type="EMBL" id="CP017831">
    <property type="protein sequence ID" value="AOZ97483.1"/>
    <property type="molecule type" value="Genomic_DNA"/>
</dbReference>
<feature type="transmembrane region" description="Helical" evidence="1">
    <location>
        <begin position="84"/>
        <end position="104"/>
    </location>
</feature>
<proteinExistence type="predicted"/>
<gene>
    <name evidence="2" type="ORF">bhn_I2451</name>
</gene>
<dbReference type="AlphaFoldDB" id="A0A1D9P4S3"/>
<feature type="transmembrane region" description="Helical" evidence="1">
    <location>
        <begin position="40"/>
        <end position="61"/>
    </location>
</feature>
<accession>A0A1D9P4S3</accession>
<dbReference type="RefSeq" id="WP_071177081.1">
    <property type="nucleotide sequence ID" value="NZ_CP017831.1"/>
</dbReference>
<organism evidence="2 3">
    <name type="scientific">Butyrivibrio hungatei</name>
    <dbReference type="NCBI Taxonomy" id="185008"/>
    <lineage>
        <taxon>Bacteria</taxon>
        <taxon>Bacillati</taxon>
        <taxon>Bacillota</taxon>
        <taxon>Clostridia</taxon>
        <taxon>Lachnospirales</taxon>
        <taxon>Lachnospiraceae</taxon>
        <taxon>Butyrivibrio</taxon>
    </lineage>
</organism>
<keyword evidence="1" id="KW-1133">Transmembrane helix</keyword>
<sequence length="131" mass="15470">MLNEEKVILMTKMTAFMDREGKKNGTINSYFRSDYIGFNIIKSVISATIVFAIIVGTYALYDFENVISNLYNTDNLLTIGRRFLIYYLLLVGVYSLASYIIYSYRYSKMRKNMKEYYGNLKKLARMYEKEQ</sequence>
<evidence type="ECO:0000313" key="2">
    <source>
        <dbReference type="EMBL" id="AOZ97483.1"/>
    </source>
</evidence>
<reference evidence="3" key="1">
    <citation type="submission" date="2016-10" db="EMBL/GenBank/DDBJ databases">
        <title>The complete genome sequence of the rumen bacterium Butyrivibrio hungatei MB2003.</title>
        <authorList>
            <person name="Palevich N."/>
            <person name="Kelly W.J."/>
            <person name="Leahy S.C."/>
            <person name="Altermann E."/>
            <person name="Rakonjac J."/>
            <person name="Attwood G.T."/>
        </authorList>
    </citation>
    <scope>NUCLEOTIDE SEQUENCE [LARGE SCALE GENOMIC DNA]</scope>
    <source>
        <strain evidence="3">MB2003</strain>
    </source>
</reference>
<dbReference type="OrthoDB" id="1778612at2"/>